<keyword evidence="5 11" id="KW-0812">Transmembrane</keyword>
<dbReference type="InterPro" id="IPR045851">
    <property type="entry name" value="AMP-bd_C_sf"/>
</dbReference>
<evidence type="ECO:0000256" key="3">
    <source>
        <dbReference type="ARBA" id="ARBA00007971"/>
    </source>
</evidence>
<dbReference type="eggNOG" id="COG1766">
    <property type="taxonomic scope" value="Bacteria"/>
</dbReference>
<dbReference type="PIRSF" id="PIRSF004862">
    <property type="entry name" value="FliF"/>
    <property type="match status" value="1"/>
</dbReference>
<reference evidence="14 15" key="1">
    <citation type="journal article" date="2012" name="BMC Genomics">
        <title>Genome-guided analysis of physiological and morphological traits of the fermentative acetate oxidizer Thermacetogenium phaeum.</title>
        <authorList>
            <person name="Oehler D."/>
            <person name="Poehlein A."/>
            <person name="Leimbach A."/>
            <person name="Muller N."/>
            <person name="Daniel R."/>
            <person name="Gottschalk G."/>
            <person name="Schink B."/>
        </authorList>
    </citation>
    <scope>NUCLEOTIDE SEQUENCE [LARGE SCALE GENOMIC DNA]</scope>
    <source>
        <strain evidence="15">ATCC BAA-254 / DSM 26808 / PB</strain>
    </source>
</reference>
<dbReference type="PANTHER" id="PTHR30046:SF0">
    <property type="entry name" value="FLAGELLAR M-RING PROTEIN"/>
    <property type="match status" value="1"/>
</dbReference>
<keyword evidence="14" id="KW-0969">Cilium</keyword>
<feature type="domain" description="Flagellar M-ring N-terminal" evidence="12">
    <location>
        <begin position="46"/>
        <end position="220"/>
    </location>
</feature>
<feature type="compositionally biased region" description="Low complexity" evidence="10">
    <location>
        <begin position="300"/>
        <end position="312"/>
    </location>
</feature>
<dbReference type="GO" id="GO:0003774">
    <property type="term" value="F:cytoskeletal motor activity"/>
    <property type="evidence" value="ECO:0007669"/>
    <property type="project" value="InterPro"/>
</dbReference>
<dbReference type="HOGENOM" id="CLU_028108_2_0_9"/>
<dbReference type="STRING" id="1089553.Tph_c10820"/>
<comment type="function">
    <text evidence="9">The M ring may be actively involved in energy transduction.</text>
</comment>
<evidence type="ECO:0000259" key="12">
    <source>
        <dbReference type="Pfam" id="PF01514"/>
    </source>
</evidence>
<keyword evidence="14" id="KW-0966">Cell projection</keyword>
<dbReference type="KEGG" id="tpz:Tph_c10820"/>
<dbReference type="Pfam" id="PF01514">
    <property type="entry name" value="YscJ_FliF"/>
    <property type="match status" value="1"/>
</dbReference>
<sequence>MKEAVLRQKDKIIQFWNRLSGKQRIFFCTGVAVIAVVALLLTIFAGRPKFVPLYTNLDPQDAASITEYLKEKKILYKLENGGATILVPEAQKDELRLSLANEGIPKGGSVGFESFNQTRFGETESERRVRYLVALQGELERTISKLDPVEDVRVHIVIPEPSLFLENEAEATAAVLVKLKPGSSLKEEQVYGIMHLVASGVEGLKSENVTVVDTKGNILSGGAPSEAVQSARMTTDQMEIEREYEKNLERSLKGMLEQIVGQGKAVVRANATLDFDRVEIRRETFGDKTIRSQQVEEENTTSGGLPPAGTAGTPANIPTYEEIGGGAAPSQTQINRTTTNYEIDKEDEYRVVAPGAVKQLSLSVVLDGELDPLRQQEITDLVSAAAGLQPERGDQLTVASIPFDRTWSQNMEREMAEREKRRQWLIYGIAGLILISLLVLLAVLANRRRERRVALDRLAGTQLTVEEALAAQEPELTQEEKERARILEQLQRQVRQNPEQVAQVLRAWLAEEQR</sequence>
<dbReference type="Proteomes" id="UP000000467">
    <property type="component" value="Chromosome"/>
</dbReference>
<comment type="subcellular location">
    <subcellularLocation>
        <location evidence="1 9">Bacterial flagellum basal body</location>
    </subcellularLocation>
    <subcellularLocation>
        <location evidence="2">Cell membrane</location>
        <topology evidence="2">Multi-pass membrane protein</topology>
    </subcellularLocation>
</comment>
<dbReference type="NCBIfam" id="TIGR00206">
    <property type="entry name" value="fliF"/>
    <property type="match status" value="1"/>
</dbReference>
<feature type="region of interest" description="Disordered" evidence="10">
    <location>
        <begin position="292"/>
        <end position="312"/>
    </location>
</feature>
<dbReference type="RefSeq" id="WP_015050185.1">
    <property type="nucleotide sequence ID" value="NC_018870.1"/>
</dbReference>
<feature type="transmembrane region" description="Helical" evidence="11">
    <location>
        <begin position="424"/>
        <end position="445"/>
    </location>
</feature>
<evidence type="ECO:0000313" key="15">
    <source>
        <dbReference type="Proteomes" id="UP000000467"/>
    </source>
</evidence>
<evidence type="ECO:0000313" key="14">
    <source>
        <dbReference type="EMBL" id="AFV11304.1"/>
    </source>
</evidence>
<evidence type="ECO:0000256" key="1">
    <source>
        <dbReference type="ARBA" id="ARBA00004117"/>
    </source>
</evidence>
<keyword evidence="4" id="KW-1003">Cell membrane</keyword>
<comment type="similarity">
    <text evidence="3 9">Belongs to the FliF family.</text>
</comment>
<proteinExistence type="inferred from homology"/>
<evidence type="ECO:0000256" key="4">
    <source>
        <dbReference type="ARBA" id="ARBA00022475"/>
    </source>
</evidence>
<dbReference type="InterPro" id="IPR043427">
    <property type="entry name" value="YscJ/FliF"/>
</dbReference>
<dbReference type="AlphaFoldDB" id="K4LTE8"/>
<dbReference type="InterPro" id="IPR006182">
    <property type="entry name" value="FliF_N_dom"/>
</dbReference>
<evidence type="ECO:0000256" key="8">
    <source>
        <dbReference type="ARBA" id="ARBA00023143"/>
    </source>
</evidence>
<dbReference type="OrthoDB" id="9807026at2"/>
<feature type="domain" description="Flagellar M-ring C-terminal" evidence="13">
    <location>
        <begin position="256"/>
        <end position="403"/>
    </location>
</feature>
<dbReference type="GO" id="GO:0071973">
    <property type="term" value="P:bacterial-type flagellum-dependent cell motility"/>
    <property type="evidence" value="ECO:0007669"/>
    <property type="project" value="InterPro"/>
</dbReference>
<feature type="transmembrane region" description="Helical" evidence="11">
    <location>
        <begin position="25"/>
        <end position="46"/>
    </location>
</feature>
<accession>K4LTE8</accession>
<protein>
    <recommendedName>
        <fullName evidence="9">Flagellar M-ring protein</fullName>
    </recommendedName>
</protein>
<evidence type="ECO:0000256" key="5">
    <source>
        <dbReference type="ARBA" id="ARBA00022692"/>
    </source>
</evidence>
<keyword evidence="6 11" id="KW-1133">Transmembrane helix</keyword>
<evidence type="ECO:0000256" key="7">
    <source>
        <dbReference type="ARBA" id="ARBA00023136"/>
    </source>
</evidence>
<evidence type="ECO:0000256" key="10">
    <source>
        <dbReference type="SAM" id="MobiDB-lite"/>
    </source>
</evidence>
<dbReference type="PRINTS" id="PR01009">
    <property type="entry name" value="FLGMRINGFLIF"/>
</dbReference>
<dbReference type="EMBL" id="CP003732">
    <property type="protein sequence ID" value="AFV11304.1"/>
    <property type="molecule type" value="Genomic_DNA"/>
</dbReference>
<dbReference type="InterPro" id="IPR000067">
    <property type="entry name" value="FlgMring_FliF"/>
</dbReference>
<dbReference type="InterPro" id="IPR013556">
    <property type="entry name" value="Flag_M-ring_C"/>
</dbReference>
<dbReference type="GO" id="GO:0009431">
    <property type="term" value="C:bacterial-type flagellum basal body, MS ring"/>
    <property type="evidence" value="ECO:0007669"/>
    <property type="project" value="InterPro"/>
</dbReference>
<keyword evidence="14" id="KW-0282">Flagellum</keyword>
<keyword evidence="8 9" id="KW-0975">Bacterial flagellum</keyword>
<keyword evidence="7 11" id="KW-0472">Membrane</keyword>
<gene>
    <name evidence="14" type="primary">fliF</name>
    <name evidence="14" type="ordered locus">Tph_c10820</name>
</gene>
<evidence type="ECO:0000256" key="11">
    <source>
        <dbReference type="SAM" id="Phobius"/>
    </source>
</evidence>
<dbReference type="PANTHER" id="PTHR30046">
    <property type="entry name" value="FLAGELLAR M-RING PROTEIN"/>
    <property type="match status" value="1"/>
</dbReference>
<dbReference type="Pfam" id="PF08345">
    <property type="entry name" value="YscJ_FliF_C"/>
    <property type="match status" value="1"/>
</dbReference>
<evidence type="ECO:0000256" key="6">
    <source>
        <dbReference type="ARBA" id="ARBA00022989"/>
    </source>
</evidence>
<dbReference type="GO" id="GO:0005886">
    <property type="term" value="C:plasma membrane"/>
    <property type="evidence" value="ECO:0007669"/>
    <property type="project" value="UniProtKB-SubCell"/>
</dbReference>
<name>K4LTE8_THEPS</name>
<organism evidence="14 15">
    <name type="scientific">Thermacetogenium phaeum (strain ATCC BAA-254 / DSM 26808 / PB)</name>
    <dbReference type="NCBI Taxonomy" id="1089553"/>
    <lineage>
        <taxon>Bacteria</taxon>
        <taxon>Bacillati</taxon>
        <taxon>Bacillota</taxon>
        <taxon>Clostridia</taxon>
        <taxon>Thermoanaerobacterales</taxon>
        <taxon>Thermoanaerobacteraceae</taxon>
        <taxon>Thermacetogenium</taxon>
    </lineage>
</organism>
<dbReference type="Gene3D" id="3.30.300.30">
    <property type="match status" value="1"/>
</dbReference>
<evidence type="ECO:0000256" key="9">
    <source>
        <dbReference type="PIRNR" id="PIRNR004862"/>
    </source>
</evidence>
<keyword evidence="15" id="KW-1185">Reference proteome</keyword>
<evidence type="ECO:0000259" key="13">
    <source>
        <dbReference type="Pfam" id="PF08345"/>
    </source>
</evidence>
<evidence type="ECO:0000256" key="2">
    <source>
        <dbReference type="ARBA" id="ARBA00004651"/>
    </source>
</evidence>